<protein>
    <recommendedName>
        <fullName evidence="11">Ionotropic receptor</fullName>
    </recommendedName>
</protein>
<reference evidence="9 10" key="1">
    <citation type="submission" date="2023-03" db="EMBL/GenBank/DDBJ databases">
        <title>Genome insight into feeding habits of ladybird beetles.</title>
        <authorList>
            <person name="Li H.-S."/>
            <person name="Huang Y.-H."/>
            <person name="Pang H."/>
        </authorList>
    </citation>
    <scope>NUCLEOTIDE SEQUENCE [LARGE SCALE GENOMIC DNA]</scope>
    <source>
        <strain evidence="9">SYSU_2023b</strain>
        <tissue evidence="9">Whole body</tissue>
    </source>
</reference>
<organism evidence="9 10">
    <name type="scientific">Henosepilachna vigintioctopunctata</name>
    <dbReference type="NCBI Taxonomy" id="420089"/>
    <lineage>
        <taxon>Eukaryota</taxon>
        <taxon>Metazoa</taxon>
        <taxon>Ecdysozoa</taxon>
        <taxon>Arthropoda</taxon>
        <taxon>Hexapoda</taxon>
        <taxon>Insecta</taxon>
        <taxon>Pterygota</taxon>
        <taxon>Neoptera</taxon>
        <taxon>Endopterygota</taxon>
        <taxon>Coleoptera</taxon>
        <taxon>Polyphaga</taxon>
        <taxon>Cucujiformia</taxon>
        <taxon>Coccinelloidea</taxon>
        <taxon>Coccinellidae</taxon>
        <taxon>Epilachninae</taxon>
        <taxon>Epilachnini</taxon>
        <taxon>Henosepilachna</taxon>
    </lineage>
</organism>
<dbReference type="InterPro" id="IPR052192">
    <property type="entry name" value="Insect_Ionotropic_Sensory_Rcpt"/>
</dbReference>
<evidence type="ECO:0000313" key="9">
    <source>
        <dbReference type="EMBL" id="KAK9880194.1"/>
    </source>
</evidence>
<evidence type="ECO:0000256" key="2">
    <source>
        <dbReference type="ARBA" id="ARBA00022475"/>
    </source>
</evidence>
<keyword evidence="4 8" id="KW-1133">Transmembrane helix</keyword>
<evidence type="ECO:0000256" key="3">
    <source>
        <dbReference type="ARBA" id="ARBA00022692"/>
    </source>
</evidence>
<dbReference type="AlphaFoldDB" id="A0AAW1UHK1"/>
<evidence type="ECO:0000256" key="1">
    <source>
        <dbReference type="ARBA" id="ARBA00004651"/>
    </source>
</evidence>
<keyword evidence="6" id="KW-0675">Receptor</keyword>
<comment type="caution">
    <text evidence="9">The sequence shown here is derived from an EMBL/GenBank/DDBJ whole genome shotgun (WGS) entry which is preliminary data.</text>
</comment>
<accession>A0AAW1UHK1</accession>
<keyword evidence="10" id="KW-1185">Reference proteome</keyword>
<keyword evidence="5 8" id="KW-0472">Membrane</keyword>
<evidence type="ECO:0000256" key="7">
    <source>
        <dbReference type="ARBA" id="ARBA00023180"/>
    </source>
</evidence>
<sequence>MRLTSAKLVNASLTITQCLNIILQKHASPKDVILLNTDRTVMNFKVMRIDVRRGRIFNDIPTDLPDFYVIEISSQVDMMAFVEEIILHHEMLVNLRGKFLFIGENFSFGYYQIILINNLINSIFFDSGSRFIYKLNLYHNGIFRIKGAKLALVGKCGAEFEEYENLFEVKFPRKGEKHEITVGYYGELNKVYQEYVNFSRPGLEIEIIDAILEHLNINHNFIPMKPPEIFHFGLFADILICGCHFENHATMDQTASYQLYTVKWLVPVPEKIERWRYILLVFSPVCWILFISGLLSILTAFFLTKYTDLYSDKISIVHIFYVIFLGRTKRFRKKYISLDIFVFCTVFWSVMLNYLFCSKLTYLLNGISYEKGIETFEDIVKEQFTIVFADDIDIQTMKALPELRNYPDYLFEIWPKYAKSWDALPDHNHRVHLMPAHLFRLQKWYINNRTGLNYLKELDPPFLTFFIGAYFHKAHPFFDYFNRHVQYFIESGLSRRIIEHYEAPKWEQPTLEPTQKLEMEHIQAPLMILAVGLMLSLLVFFFELSNWNYTKRSTC</sequence>
<evidence type="ECO:0000256" key="5">
    <source>
        <dbReference type="ARBA" id="ARBA00023136"/>
    </source>
</evidence>
<feature type="transmembrane region" description="Helical" evidence="8">
    <location>
        <begin position="277"/>
        <end position="303"/>
    </location>
</feature>
<name>A0AAW1UHK1_9CUCU</name>
<dbReference type="GO" id="GO:0005886">
    <property type="term" value="C:plasma membrane"/>
    <property type="evidence" value="ECO:0007669"/>
    <property type="project" value="UniProtKB-SubCell"/>
</dbReference>
<evidence type="ECO:0000313" key="10">
    <source>
        <dbReference type="Proteomes" id="UP001431783"/>
    </source>
</evidence>
<evidence type="ECO:0000256" key="4">
    <source>
        <dbReference type="ARBA" id="ARBA00022989"/>
    </source>
</evidence>
<dbReference type="PANTHER" id="PTHR42643:SF24">
    <property type="entry name" value="IONOTROPIC RECEPTOR 60A"/>
    <property type="match status" value="1"/>
</dbReference>
<feature type="transmembrane region" description="Helical" evidence="8">
    <location>
        <begin position="338"/>
        <end position="356"/>
    </location>
</feature>
<evidence type="ECO:0008006" key="11">
    <source>
        <dbReference type="Google" id="ProtNLM"/>
    </source>
</evidence>
<evidence type="ECO:0000256" key="8">
    <source>
        <dbReference type="SAM" id="Phobius"/>
    </source>
</evidence>
<gene>
    <name evidence="9" type="ORF">WA026_010065</name>
</gene>
<dbReference type="PANTHER" id="PTHR42643">
    <property type="entry name" value="IONOTROPIC RECEPTOR 20A-RELATED"/>
    <property type="match status" value="1"/>
</dbReference>
<comment type="subcellular location">
    <subcellularLocation>
        <location evidence="1">Cell membrane</location>
        <topology evidence="1">Multi-pass membrane protein</topology>
    </subcellularLocation>
</comment>
<keyword evidence="2" id="KW-1003">Cell membrane</keyword>
<dbReference type="SUPFAM" id="SSF53850">
    <property type="entry name" value="Periplasmic binding protein-like II"/>
    <property type="match status" value="1"/>
</dbReference>
<proteinExistence type="predicted"/>
<feature type="transmembrane region" description="Helical" evidence="8">
    <location>
        <begin position="522"/>
        <end position="542"/>
    </location>
</feature>
<feature type="transmembrane region" description="Helical" evidence="8">
    <location>
        <begin position="309"/>
        <end position="326"/>
    </location>
</feature>
<keyword evidence="7" id="KW-0325">Glycoprotein</keyword>
<evidence type="ECO:0000256" key="6">
    <source>
        <dbReference type="ARBA" id="ARBA00023170"/>
    </source>
</evidence>
<dbReference type="Proteomes" id="UP001431783">
    <property type="component" value="Unassembled WGS sequence"/>
</dbReference>
<dbReference type="EMBL" id="JARQZJ010000064">
    <property type="protein sequence ID" value="KAK9880194.1"/>
    <property type="molecule type" value="Genomic_DNA"/>
</dbReference>
<keyword evidence="3 8" id="KW-0812">Transmembrane</keyword>